<sequence length="202" mass="21500">MRFRVLVPLVVAVAGLTVAGAPAQAEEGSAPGGAVEGKVSHCIGNVTTPKAEVRCFDSFTEAISTATGGRVADAPADAGKAATNKAFEAELRSLSKAAAEPGVQVQNVLEIDYDYHFFGTDTFTWWVENDSCWGNPIGAVKWQVWNLDDYGWNDRINAYGNHNFCYSAHFEHAGFQGLAMGWDTGSGGMGSLDGEASSIQWS</sequence>
<feature type="signal peptide" evidence="1">
    <location>
        <begin position="1"/>
        <end position="25"/>
    </location>
</feature>
<keyword evidence="3" id="KW-1185">Reference proteome</keyword>
<reference evidence="2 3" key="1">
    <citation type="submission" date="2016-12" db="EMBL/GenBank/DDBJ databases">
        <title>The draft genome sequence of Actinophytocola xinjiangensis.</title>
        <authorList>
            <person name="Wang W."/>
            <person name="Yuan L."/>
        </authorList>
    </citation>
    <scope>NUCLEOTIDE SEQUENCE [LARGE SCALE GENOMIC DNA]</scope>
    <source>
        <strain evidence="2 3">CGMCC 4.4663</strain>
    </source>
</reference>
<dbReference type="Proteomes" id="UP000185696">
    <property type="component" value="Unassembled WGS sequence"/>
</dbReference>
<evidence type="ECO:0008006" key="4">
    <source>
        <dbReference type="Google" id="ProtNLM"/>
    </source>
</evidence>
<evidence type="ECO:0000256" key="1">
    <source>
        <dbReference type="SAM" id="SignalP"/>
    </source>
</evidence>
<name>A0A7Z0WHR8_9PSEU</name>
<evidence type="ECO:0000313" key="3">
    <source>
        <dbReference type="Proteomes" id="UP000185696"/>
    </source>
</evidence>
<evidence type="ECO:0000313" key="2">
    <source>
        <dbReference type="EMBL" id="OLF06780.1"/>
    </source>
</evidence>
<feature type="chain" id="PRO_5030633103" description="Peptidase inhibitor family I36" evidence="1">
    <location>
        <begin position="26"/>
        <end position="202"/>
    </location>
</feature>
<accession>A0A7Z0WHR8</accession>
<organism evidence="2 3">
    <name type="scientific">Actinophytocola xinjiangensis</name>
    <dbReference type="NCBI Taxonomy" id="485602"/>
    <lineage>
        <taxon>Bacteria</taxon>
        <taxon>Bacillati</taxon>
        <taxon>Actinomycetota</taxon>
        <taxon>Actinomycetes</taxon>
        <taxon>Pseudonocardiales</taxon>
        <taxon>Pseudonocardiaceae</taxon>
    </lineage>
</organism>
<keyword evidence="1" id="KW-0732">Signal</keyword>
<protein>
    <recommendedName>
        <fullName evidence="4">Peptidase inhibitor family I36</fullName>
    </recommendedName>
</protein>
<dbReference type="OrthoDB" id="5123238at2"/>
<dbReference type="AlphaFoldDB" id="A0A7Z0WHR8"/>
<dbReference type="RefSeq" id="WP_075136381.1">
    <property type="nucleotide sequence ID" value="NZ_MSIF01000019.1"/>
</dbReference>
<comment type="caution">
    <text evidence="2">The sequence shown here is derived from an EMBL/GenBank/DDBJ whole genome shotgun (WGS) entry which is preliminary data.</text>
</comment>
<proteinExistence type="predicted"/>
<dbReference type="EMBL" id="MSIF01000019">
    <property type="protein sequence ID" value="OLF06780.1"/>
    <property type="molecule type" value="Genomic_DNA"/>
</dbReference>
<gene>
    <name evidence="2" type="ORF">BLA60_29940</name>
</gene>